<dbReference type="AlphaFoldDB" id="A0A1T4KKY0"/>
<dbReference type="OrthoDB" id="9782003at2"/>
<dbReference type="GO" id="GO:0004222">
    <property type="term" value="F:metalloendopeptidase activity"/>
    <property type="evidence" value="ECO:0007669"/>
    <property type="project" value="InterPro"/>
</dbReference>
<feature type="transmembrane region" description="Helical" evidence="11">
    <location>
        <begin position="297"/>
        <end position="319"/>
    </location>
</feature>
<keyword evidence="14" id="KW-1185">Reference proteome</keyword>
<keyword evidence="4 13" id="KW-0645">Protease</keyword>
<evidence type="ECO:0000256" key="11">
    <source>
        <dbReference type="RuleBase" id="RU362031"/>
    </source>
</evidence>
<name>A0A1T4KKY0_9LACT</name>
<comment type="similarity">
    <text evidence="3 11">Belongs to the peptidase M50B family.</text>
</comment>
<dbReference type="GO" id="GO:0016020">
    <property type="term" value="C:membrane"/>
    <property type="evidence" value="ECO:0007669"/>
    <property type="project" value="UniProtKB-SubCell"/>
</dbReference>
<feature type="transmembrane region" description="Helical" evidence="11">
    <location>
        <begin position="340"/>
        <end position="362"/>
    </location>
</feature>
<evidence type="ECO:0000256" key="10">
    <source>
        <dbReference type="ARBA" id="ARBA00023136"/>
    </source>
</evidence>
<keyword evidence="11" id="KW-0479">Metal-binding</keyword>
<feature type="transmembrane region" description="Helical" evidence="11">
    <location>
        <begin position="6"/>
        <end position="26"/>
    </location>
</feature>
<proteinExistence type="inferred from homology"/>
<dbReference type="EMBL" id="FUWO01000005">
    <property type="protein sequence ID" value="SJZ43060.1"/>
    <property type="molecule type" value="Genomic_DNA"/>
</dbReference>
<protein>
    <recommendedName>
        <fullName evidence="11">Zinc metalloprotease</fullName>
        <ecNumber evidence="11">3.4.24.-</ecNumber>
    </recommendedName>
</protein>
<feature type="transmembrane region" description="Helical" evidence="11">
    <location>
        <begin position="395"/>
        <end position="414"/>
    </location>
</feature>
<accession>A0A1T4KKY0</accession>
<dbReference type="GO" id="GO:0006508">
    <property type="term" value="P:proteolysis"/>
    <property type="evidence" value="ECO:0007669"/>
    <property type="project" value="UniProtKB-KW"/>
</dbReference>
<dbReference type="EC" id="3.4.24.-" evidence="11"/>
<comment type="subcellular location">
    <subcellularLocation>
        <location evidence="2">Membrane</location>
        <topology evidence="2">Multi-pass membrane protein</topology>
    </subcellularLocation>
</comment>
<feature type="transmembrane region" description="Helical" evidence="11">
    <location>
        <begin position="178"/>
        <end position="199"/>
    </location>
</feature>
<dbReference type="SMART" id="SM00228">
    <property type="entry name" value="PDZ"/>
    <property type="match status" value="1"/>
</dbReference>
<evidence type="ECO:0000313" key="13">
    <source>
        <dbReference type="EMBL" id="SJZ43060.1"/>
    </source>
</evidence>
<dbReference type="InterPro" id="IPR036034">
    <property type="entry name" value="PDZ_sf"/>
</dbReference>
<evidence type="ECO:0000256" key="5">
    <source>
        <dbReference type="ARBA" id="ARBA00022692"/>
    </source>
</evidence>
<evidence type="ECO:0000256" key="9">
    <source>
        <dbReference type="ARBA" id="ARBA00023049"/>
    </source>
</evidence>
<dbReference type="PANTHER" id="PTHR42837">
    <property type="entry name" value="REGULATOR OF SIGMA-E PROTEASE RSEP"/>
    <property type="match status" value="1"/>
</dbReference>
<dbReference type="InterPro" id="IPR008915">
    <property type="entry name" value="Peptidase_M50"/>
</dbReference>
<keyword evidence="9 11" id="KW-0482">Metalloprotease</keyword>
<dbReference type="Pfam" id="PF02163">
    <property type="entry name" value="Peptidase_M50"/>
    <property type="match status" value="1"/>
</dbReference>
<dbReference type="NCBIfam" id="TIGR00054">
    <property type="entry name" value="RIP metalloprotease RseP"/>
    <property type="match status" value="1"/>
</dbReference>
<dbReference type="InterPro" id="IPR004387">
    <property type="entry name" value="Pept_M50_Zn"/>
</dbReference>
<evidence type="ECO:0000313" key="14">
    <source>
        <dbReference type="Proteomes" id="UP000189941"/>
    </source>
</evidence>
<dbReference type="PANTHER" id="PTHR42837:SF2">
    <property type="entry name" value="MEMBRANE METALLOPROTEASE ARASP2, CHLOROPLASTIC-RELATED"/>
    <property type="match status" value="1"/>
</dbReference>
<evidence type="ECO:0000256" key="1">
    <source>
        <dbReference type="ARBA" id="ARBA00001947"/>
    </source>
</evidence>
<sequence length="422" mass="46132">MLKTIVIFLLIFSIIVVYHEFGHYYFAKKAGIRVREFALGMGPKLFAKQDKSGTTYTVRMLPLGGYVRLAGLNEEDGIEPGMQVGLILNEQNIVTGINLSDKNAPEELPVQVDEAELIDKMMIRALPIGQETMVTYQVDLNAFITEADGTKVLVSPRATRYESATPWNKIKTNIAGPVNNFILAIVGFMIVALISGGVVSDNSIIGEVSADSPAATAGLIAGDRITKFGNQTINNWNELAMAIQANPGKTIPIEYQRDNQIQTSQITVNEVKDEESGQTFGQIGIIRSYDTSIKSRLLFGFSQTWAVITMVISTILGMFKRGFDVNQFGGPVAMAQMTNTVVQHGALTVISFMSMLSANLGIMNLLPIPALDGGKIILNIYEAIRGKPLAQEKEGIITLIGVAILFILMIVVTWNDIMRAFF</sequence>
<dbReference type="InterPro" id="IPR041489">
    <property type="entry name" value="PDZ_6"/>
</dbReference>
<feature type="domain" description="PDZ" evidence="12">
    <location>
        <begin position="184"/>
        <end position="259"/>
    </location>
</feature>
<evidence type="ECO:0000256" key="3">
    <source>
        <dbReference type="ARBA" id="ARBA00007931"/>
    </source>
</evidence>
<dbReference type="Proteomes" id="UP000189941">
    <property type="component" value="Unassembled WGS sequence"/>
</dbReference>
<evidence type="ECO:0000256" key="6">
    <source>
        <dbReference type="ARBA" id="ARBA00022801"/>
    </source>
</evidence>
<evidence type="ECO:0000256" key="2">
    <source>
        <dbReference type="ARBA" id="ARBA00004141"/>
    </source>
</evidence>
<dbReference type="CDD" id="cd06163">
    <property type="entry name" value="S2P-M50_PDZ_RseP-like"/>
    <property type="match status" value="1"/>
</dbReference>
<keyword evidence="8 11" id="KW-1133">Transmembrane helix</keyword>
<evidence type="ECO:0000259" key="12">
    <source>
        <dbReference type="SMART" id="SM00228"/>
    </source>
</evidence>
<evidence type="ECO:0000256" key="8">
    <source>
        <dbReference type="ARBA" id="ARBA00022989"/>
    </source>
</evidence>
<dbReference type="Gene3D" id="2.30.42.10">
    <property type="match status" value="1"/>
</dbReference>
<gene>
    <name evidence="13" type="ORF">SAMN02746011_00756</name>
</gene>
<dbReference type="Pfam" id="PF17820">
    <property type="entry name" value="PDZ_6"/>
    <property type="match status" value="1"/>
</dbReference>
<dbReference type="CDD" id="cd23081">
    <property type="entry name" value="cpPDZ_EcRseP-like"/>
    <property type="match status" value="1"/>
</dbReference>
<dbReference type="InterPro" id="IPR001478">
    <property type="entry name" value="PDZ"/>
</dbReference>
<comment type="cofactor">
    <cofactor evidence="1 11">
        <name>Zn(2+)</name>
        <dbReference type="ChEBI" id="CHEBI:29105"/>
    </cofactor>
</comment>
<keyword evidence="5 11" id="KW-0812">Transmembrane</keyword>
<dbReference type="SUPFAM" id="SSF50156">
    <property type="entry name" value="PDZ domain-like"/>
    <property type="match status" value="1"/>
</dbReference>
<dbReference type="RefSeq" id="WP_078755556.1">
    <property type="nucleotide sequence ID" value="NZ_FUWO01000005.1"/>
</dbReference>
<keyword evidence="6 11" id="KW-0378">Hydrolase</keyword>
<evidence type="ECO:0000256" key="4">
    <source>
        <dbReference type="ARBA" id="ARBA00022670"/>
    </source>
</evidence>
<dbReference type="GO" id="GO:0046872">
    <property type="term" value="F:metal ion binding"/>
    <property type="evidence" value="ECO:0007669"/>
    <property type="project" value="UniProtKB-KW"/>
</dbReference>
<keyword evidence="10 11" id="KW-0472">Membrane</keyword>
<reference evidence="14" key="1">
    <citation type="submission" date="2017-02" db="EMBL/GenBank/DDBJ databases">
        <authorList>
            <person name="Varghese N."/>
            <person name="Submissions S."/>
        </authorList>
    </citation>
    <scope>NUCLEOTIDE SEQUENCE [LARGE SCALE GENOMIC DNA]</scope>
    <source>
        <strain evidence="14">DSM 15739</strain>
    </source>
</reference>
<dbReference type="STRING" id="1121925.SAMN02746011_00756"/>
<evidence type="ECO:0000256" key="7">
    <source>
        <dbReference type="ARBA" id="ARBA00022833"/>
    </source>
</evidence>
<keyword evidence="7 11" id="KW-0862">Zinc</keyword>
<organism evidence="13 14">
    <name type="scientific">Globicatella sulfidifaciens DSM 15739</name>
    <dbReference type="NCBI Taxonomy" id="1121925"/>
    <lineage>
        <taxon>Bacteria</taxon>
        <taxon>Bacillati</taxon>
        <taxon>Bacillota</taxon>
        <taxon>Bacilli</taxon>
        <taxon>Lactobacillales</taxon>
        <taxon>Aerococcaceae</taxon>
        <taxon>Globicatella</taxon>
    </lineage>
</organism>